<evidence type="ECO:0000313" key="1">
    <source>
        <dbReference type="EMBL" id="KAG8059154.1"/>
    </source>
</evidence>
<protein>
    <submittedName>
        <fullName evidence="1">Uncharacterized protein</fullName>
    </submittedName>
</protein>
<proteinExistence type="predicted"/>
<gene>
    <name evidence="1" type="ORF">GUJ93_ZPchr0002g23361</name>
</gene>
<dbReference type="Proteomes" id="UP000729402">
    <property type="component" value="Unassembled WGS sequence"/>
</dbReference>
<comment type="caution">
    <text evidence="1">The sequence shown here is derived from an EMBL/GenBank/DDBJ whole genome shotgun (WGS) entry which is preliminary data.</text>
</comment>
<accession>A0A8J5SPP6</accession>
<reference evidence="1" key="1">
    <citation type="journal article" date="2021" name="bioRxiv">
        <title>Whole Genome Assembly and Annotation of Northern Wild Rice, Zizania palustris L., Supports a Whole Genome Duplication in the Zizania Genus.</title>
        <authorList>
            <person name="Haas M."/>
            <person name="Kono T."/>
            <person name="Macchietto M."/>
            <person name="Millas R."/>
            <person name="McGilp L."/>
            <person name="Shao M."/>
            <person name="Duquette J."/>
            <person name="Hirsch C.N."/>
            <person name="Kimball J."/>
        </authorList>
    </citation>
    <scope>NUCLEOTIDE SEQUENCE</scope>
    <source>
        <tissue evidence="1">Fresh leaf tissue</tissue>
    </source>
</reference>
<organism evidence="1 2">
    <name type="scientific">Zizania palustris</name>
    <name type="common">Northern wild rice</name>
    <dbReference type="NCBI Taxonomy" id="103762"/>
    <lineage>
        <taxon>Eukaryota</taxon>
        <taxon>Viridiplantae</taxon>
        <taxon>Streptophyta</taxon>
        <taxon>Embryophyta</taxon>
        <taxon>Tracheophyta</taxon>
        <taxon>Spermatophyta</taxon>
        <taxon>Magnoliopsida</taxon>
        <taxon>Liliopsida</taxon>
        <taxon>Poales</taxon>
        <taxon>Poaceae</taxon>
        <taxon>BOP clade</taxon>
        <taxon>Oryzoideae</taxon>
        <taxon>Oryzeae</taxon>
        <taxon>Zizaniinae</taxon>
        <taxon>Zizania</taxon>
    </lineage>
</organism>
<reference evidence="1" key="2">
    <citation type="submission" date="2021-02" db="EMBL/GenBank/DDBJ databases">
        <authorList>
            <person name="Kimball J.A."/>
            <person name="Haas M.W."/>
            <person name="Macchietto M."/>
            <person name="Kono T."/>
            <person name="Duquette J."/>
            <person name="Shao M."/>
        </authorList>
    </citation>
    <scope>NUCLEOTIDE SEQUENCE</scope>
    <source>
        <tissue evidence="1">Fresh leaf tissue</tissue>
    </source>
</reference>
<evidence type="ECO:0000313" key="2">
    <source>
        <dbReference type="Proteomes" id="UP000729402"/>
    </source>
</evidence>
<name>A0A8J5SPP6_ZIZPA</name>
<sequence>MLSPTTTSSRLSVGFITTLVNDDDWSTDGKDRWRVMYRTLLTIRSQHVINVPIWLSSSHLQAKRHLKSWCSVVHWFFMTSSIISDPGIKGSFQCNT</sequence>
<dbReference type="AlphaFoldDB" id="A0A8J5SPP6"/>
<dbReference type="EMBL" id="JAAALK010000287">
    <property type="protein sequence ID" value="KAG8059154.1"/>
    <property type="molecule type" value="Genomic_DNA"/>
</dbReference>
<keyword evidence="2" id="KW-1185">Reference proteome</keyword>